<evidence type="ECO:0000313" key="1">
    <source>
        <dbReference type="EMBL" id="GAA1131426.1"/>
    </source>
</evidence>
<accession>A0ABN1UA63</accession>
<gene>
    <name evidence="1" type="ORF">GCM10009606_09390</name>
</gene>
<name>A0ABN1UA63_9ACTN</name>
<dbReference type="EMBL" id="BAAAJE010000002">
    <property type="protein sequence ID" value="GAA1131426.1"/>
    <property type="molecule type" value="Genomic_DNA"/>
</dbReference>
<dbReference type="Proteomes" id="UP001499979">
    <property type="component" value="Unassembled WGS sequence"/>
</dbReference>
<comment type="caution">
    <text evidence="1">The sequence shown here is derived from an EMBL/GenBank/DDBJ whole genome shotgun (WGS) entry which is preliminary data.</text>
</comment>
<sequence length="160" mass="17274">MPSPPSRRWWRRAGAGVLTFAVLEVVLVLADTGPDAVRLALLVATCVGVLGLVLDTLSEGGPSWTVEVERPSVREGGDPRLARYVNLIEAHLAARSADGALRDRLATLTDQVLRQRYGVHRADPRGEALVGPDLAAVLDGPVRRLSPADIDRCLTRIEEL</sequence>
<protein>
    <submittedName>
        <fullName evidence="1">Uncharacterized protein</fullName>
    </submittedName>
</protein>
<reference evidence="1 2" key="1">
    <citation type="journal article" date="2019" name="Int. J. Syst. Evol. Microbiol.">
        <title>The Global Catalogue of Microorganisms (GCM) 10K type strain sequencing project: providing services to taxonomists for standard genome sequencing and annotation.</title>
        <authorList>
            <consortium name="The Broad Institute Genomics Platform"/>
            <consortium name="The Broad Institute Genome Sequencing Center for Infectious Disease"/>
            <person name="Wu L."/>
            <person name="Ma J."/>
        </authorList>
    </citation>
    <scope>NUCLEOTIDE SEQUENCE [LARGE SCALE GENOMIC DNA]</scope>
    <source>
        <strain evidence="1 2">JCM 11813</strain>
    </source>
</reference>
<keyword evidence="2" id="KW-1185">Reference proteome</keyword>
<dbReference type="RefSeq" id="WP_343906108.1">
    <property type="nucleotide sequence ID" value="NZ_BAAAJE010000002.1"/>
</dbReference>
<evidence type="ECO:0000313" key="2">
    <source>
        <dbReference type="Proteomes" id="UP001499979"/>
    </source>
</evidence>
<organism evidence="1 2">
    <name type="scientific">Nocardioides aquiterrae</name>
    <dbReference type="NCBI Taxonomy" id="203799"/>
    <lineage>
        <taxon>Bacteria</taxon>
        <taxon>Bacillati</taxon>
        <taxon>Actinomycetota</taxon>
        <taxon>Actinomycetes</taxon>
        <taxon>Propionibacteriales</taxon>
        <taxon>Nocardioidaceae</taxon>
        <taxon>Nocardioides</taxon>
    </lineage>
</organism>
<proteinExistence type="predicted"/>